<proteinExistence type="predicted"/>
<name>A0ABN2R693_9ACTN</name>
<protein>
    <recommendedName>
        <fullName evidence="3">Adenylate cyclase</fullName>
    </recommendedName>
</protein>
<gene>
    <name evidence="1" type="ORF">GCM10009798_25680</name>
</gene>
<sequence length="255" mass="27229">MTTAPAQLLPDQLVSMMELVGQSDSVELKLTVPSGSYRAATKALAIDPLEAQIRQVFFFDTPDLALNRAGVVVRARRIQGRDSDSTVKLRPLTPSDVDPAFRSSPQFNVEVDAMPGGYVCSGSMKNTLPPTAVLASVGGDRPLRKLFSKEQRAFYAAHAPEGLSLDDLSVLGPILVLKLKVTPKDLGQRLVAEVWTYPDGSRVAELSTKSTPADALKVALAARSYLASSGIPLSGEQQTKTKTALEFFAAELSAG</sequence>
<accession>A0ABN2R693</accession>
<evidence type="ECO:0000313" key="1">
    <source>
        <dbReference type="EMBL" id="GAA1964365.1"/>
    </source>
</evidence>
<dbReference type="EMBL" id="BAAAPB010000002">
    <property type="protein sequence ID" value="GAA1964365.1"/>
    <property type="molecule type" value="Genomic_DNA"/>
</dbReference>
<dbReference type="Proteomes" id="UP001500571">
    <property type="component" value="Unassembled WGS sequence"/>
</dbReference>
<dbReference type="SUPFAM" id="SSF55154">
    <property type="entry name" value="CYTH-like phosphatases"/>
    <property type="match status" value="1"/>
</dbReference>
<organism evidence="1 2">
    <name type="scientific">Nocardioides panacihumi</name>
    <dbReference type="NCBI Taxonomy" id="400774"/>
    <lineage>
        <taxon>Bacteria</taxon>
        <taxon>Bacillati</taxon>
        <taxon>Actinomycetota</taxon>
        <taxon>Actinomycetes</taxon>
        <taxon>Propionibacteriales</taxon>
        <taxon>Nocardioidaceae</taxon>
        <taxon>Nocardioides</taxon>
    </lineage>
</organism>
<dbReference type="RefSeq" id="WP_344045240.1">
    <property type="nucleotide sequence ID" value="NZ_BAAAPB010000002.1"/>
</dbReference>
<comment type="caution">
    <text evidence="1">The sequence shown here is derived from an EMBL/GenBank/DDBJ whole genome shotgun (WGS) entry which is preliminary data.</text>
</comment>
<dbReference type="InterPro" id="IPR033469">
    <property type="entry name" value="CYTH-like_dom_sf"/>
</dbReference>
<evidence type="ECO:0008006" key="3">
    <source>
        <dbReference type="Google" id="ProtNLM"/>
    </source>
</evidence>
<reference evidence="1 2" key="1">
    <citation type="journal article" date="2019" name="Int. J. Syst. Evol. Microbiol.">
        <title>The Global Catalogue of Microorganisms (GCM) 10K type strain sequencing project: providing services to taxonomists for standard genome sequencing and annotation.</title>
        <authorList>
            <consortium name="The Broad Institute Genomics Platform"/>
            <consortium name="The Broad Institute Genome Sequencing Center for Infectious Disease"/>
            <person name="Wu L."/>
            <person name="Ma J."/>
        </authorList>
    </citation>
    <scope>NUCLEOTIDE SEQUENCE [LARGE SCALE GENOMIC DNA]</scope>
    <source>
        <strain evidence="1 2">JCM 15309</strain>
    </source>
</reference>
<evidence type="ECO:0000313" key="2">
    <source>
        <dbReference type="Proteomes" id="UP001500571"/>
    </source>
</evidence>
<dbReference type="Gene3D" id="2.40.320.10">
    <property type="entry name" value="Hypothetical Protein Pfu-838710-001"/>
    <property type="match status" value="1"/>
</dbReference>
<keyword evidence="2" id="KW-1185">Reference proteome</keyword>